<dbReference type="InterPro" id="IPR000659">
    <property type="entry name" value="Pyridox_Oxase"/>
</dbReference>
<dbReference type="RefSeq" id="WP_272010607.1">
    <property type="nucleotide sequence ID" value="NZ_JAQNDN010000028.1"/>
</dbReference>
<dbReference type="Gene3D" id="2.30.110.10">
    <property type="entry name" value="Electron Transport, Fmn-binding Protein, Chain A"/>
    <property type="match status" value="1"/>
</dbReference>
<evidence type="ECO:0000256" key="6">
    <source>
        <dbReference type="SAM" id="MobiDB-lite"/>
    </source>
</evidence>
<dbReference type="InterPro" id="IPR012349">
    <property type="entry name" value="Split_barrel_FMN-bd"/>
</dbReference>
<comment type="caution">
    <text evidence="9">The sequence shown here is derived from an EMBL/GenBank/DDBJ whole genome shotgun (WGS) entry which is preliminary data.</text>
</comment>
<feature type="domain" description="Pyridoxamine 5'-phosphate oxidase N-terminal" evidence="7">
    <location>
        <begin position="40"/>
        <end position="156"/>
    </location>
</feature>
<comment type="cofactor">
    <cofactor evidence="1">
        <name>FMN</name>
        <dbReference type="ChEBI" id="CHEBI:58210"/>
    </cofactor>
</comment>
<accession>A0ABT5BMT6</accession>
<proteinExistence type="inferred from homology"/>
<gene>
    <name evidence="9" type="ORF">POL58_47515</name>
</gene>
<keyword evidence="10" id="KW-1185">Reference proteome</keyword>
<dbReference type="Pfam" id="PF01243">
    <property type="entry name" value="PNPOx_N"/>
    <property type="match status" value="1"/>
</dbReference>
<dbReference type="PANTHER" id="PTHR10851">
    <property type="entry name" value="PYRIDOXINE-5-PHOSPHATE OXIDASE"/>
    <property type="match status" value="1"/>
</dbReference>
<dbReference type="SUPFAM" id="SSF50475">
    <property type="entry name" value="FMN-binding split barrel"/>
    <property type="match status" value="1"/>
</dbReference>
<evidence type="ECO:0000256" key="1">
    <source>
        <dbReference type="ARBA" id="ARBA00001917"/>
    </source>
</evidence>
<evidence type="ECO:0000256" key="4">
    <source>
        <dbReference type="ARBA" id="ARBA00022643"/>
    </source>
</evidence>
<evidence type="ECO:0000256" key="3">
    <source>
        <dbReference type="ARBA" id="ARBA00022630"/>
    </source>
</evidence>
<name>A0ABT5BMT6_9BACT</name>
<evidence type="ECO:0000256" key="5">
    <source>
        <dbReference type="ARBA" id="ARBA00023002"/>
    </source>
</evidence>
<keyword evidence="5" id="KW-0560">Oxidoreductase</keyword>
<dbReference type="InterPro" id="IPR019576">
    <property type="entry name" value="Pyridoxamine_oxidase_dimer_C"/>
</dbReference>
<comment type="similarity">
    <text evidence="2">Belongs to the pyridoxamine 5'-phosphate oxidase family.</text>
</comment>
<evidence type="ECO:0000313" key="9">
    <source>
        <dbReference type="EMBL" id="MDC0675485.1"/>
    </source>
</evidence>
<dbReference type="Proteomes" id="UP001217838">
    <property type="component" value="Unassembled WGS sequence"/>
</dbReference>
<evidence type="ECO:0000256" key="2">
    <source>
        <dbReference type="ARBA" id="ARBA00007301"/>
    </source>
</evidence>
<dbReference type="EMBL" id="JAQNDN010000028">
    <property type="protein sequence ID" value="MDC0675485.1"/>
    <property type="molecule type" value="Genomic_DNA"/>
</dbReference>
<sequence>MSSKLESMTGRPDLPFPEYDDPPDDPIAIGQRWLREAIAEEQVCEPRAMVLVTANGSGLMSSRVMAILEFAGIGIVFATHATSRKIKDSMAVPYACGHFYWRELSRQLSVSGKIVALSRERAVAEWNRRPVPLHSMSTASHQSEPLVSSEVLLDEAQRLAEAGALPCPERFMVYVLQPLALEFWASSSNRLHRRLRFDLAPGGWESTRLQP</sequence>
<dbReference type="PANTHER" id="PTHR10851:SF0">
    <property type="entry name" value="PYRIDOXINE-5'-PHOSPHATE OXIDASE"/>
    <property type="match status" value="1"/>
</dbReference>
<dbReference type="Pfam" id="PF10590">
    <property type="entry name" value="PNP_phzG_C"/>
    <property type="match status" value="1"/>
</dbReference>
<evidence type="ECO:0000259" key="8">
    <source>
        <dbReference type="Pfam" id="PF10590"/>
    </source>
</evidence>
<protein>
    <submittedName>
        <fullName evidence="9">Pyridoxamine 5'-phosphate oxidase family protein</fullName>
    </submittedName>
</protein>
<feature type="domain" description="Pyridoxine 5'-phosphate oxidase dimerisation C-terminal" evidence="8">
    <location>
        <begin position="173"/>
        <end position="211"/>
    </location>
</feature>
<reference evidence="9 10" key="1">
    <citation type="submission" date="2022-11" db="EMBL/GenBank/DDBJ databases">
        <title>Minimal conservation of predation-associated metabolite biosynthetic gene clusters underscores biosynthetic potential of Myxococcota including descriptions for ten novel species: Archangium lansinium sp. nov., Myxococcus landrumus sp. nov., Nannocystis bai.</title>
        <authorList>
            <person name="Ahearne A."/>
            <person name="Stevens C."/>
            <person name="Dowd S."/>
        </authorList>
    </citation>
    <scope>NUCLEOTIDE SEQUENCE [LARGE SCALE GENOMIC DNA]</scope>
    <source>
        <strain evidence="9 10">NCELM</strain>
    </source>
</reference>
<organism evidence="9 10">
    <name type="scientific">Nannocystis radixulma</name>
    <dbReference type="NCBI Taxonomy" id="2995305"/>
    <lineage>
        <taxon>Bacteria</taxon>
        <taxon>Pseudomonadati</taxon>
        <taxon>Myxococcota</taxon>
        <taxon>Polyangia</taxon>
        <taxon>Nannocystales</taxon>
        <taxon>Nannocystaceae</taxon>
        <taxon>Nannocystis</taxon>
    </lineage>
</organism>
<evidence type="ECO:0000259" key="7">
    <source>
        <dbReference type="Pfam" id="PF01243"/>
    </source>
</evidence>
<evidence type="ECO:0000313" key="10">
    <source>
        <dbReference type="Proteomes" id="UP001217838"/>
    </source>
</evidence>
<dbReference type="PIRSF" id="PIRSF000190">
    <property type="entry name" value="Pyd_amn-ph_oxd"/>
    <property type="match status" value="1"/>
</dbReference>
<feature type="region of interest" description="Disordered" evidence="6">
    <location>
        <begin position="1"/>
        <end position="23"/>
    </location>
</feature>
<keyword evidence="4" id="KW-0288">FMN</keyword>
<dbReference type="InterPro" id="IPR011576">
    <property type="entry name" value="Pyridox_Oxase_N"/>
</dbReference>
<keyword evidence="3" id="KW-0285">Flavoprotein</keyword>